<dbReference type="GO" id="GO:0005524">
    <property type="term" value="F:ATP binding"/>
    <property type="evidence" value="ECO:0007669"/>
    <property type="project" value="InterPro"/>
</dbReference>
<dbReference type="InterPro" id="IPR011704">
    <property type="entry name" value="ATPase_dyneun-rel_AAA"/>
</dbReference>
<dbReference type="REBASE" id="225011">
    <property type="entry name" value="BchFMB1McrBCP"/>
</dbReference>
<evidence type="ECO:0000256" key="1">
    <source>
        <dbReference type="SAM" id="MobiDB-lite"/>
    </source>
</evidence>
<dbReference type="InterPro" id="IPR052934">
    <property type="entry name" value="Methyl-DNA_Rec/Restrict_Enz"/>
</dbReference>
<name>A0A2D3D5G7_9BIFI</name>
<dbReference type="KEGG" id="bcho:BcFMB_04700"/>
<dbReference type="AlphaFoldDB" id="A0A2D3D5G7"/>
<dbReference type="Proteomes" id="UP000229907">
    <property type="component" value="Chromosome"/>
</dbReference>
<dbReference type="PANTHER" id="PTHR37291">
    <property type="entry name" value="5-METHYLCYTOSINE-SPECIFIC RESTRICTION ENZYME B"/>
    <property type="match status" value="1"/>
</dbReference>
<reference evidence="3 4" key="1">
    <citation type="submission" date="2016-11" db="EMBL/GenBank/DDBJ databases">
        <title>complete genome sequence of Bifidobacterium choerinum strain FMB-1.</title>
        <authorList>
            <person name="Park C.-S."/>
            <person name="Jung D.-H."/>
            <person name="Choi D.-S."/>
        </authorList>
    </citation>
    <scope>NUCLEOTIDE SEQUENCE [LARGE SCALE GENOMIC DNA]</scope>
    <source>
        <strain evidence="3 4">FMB-1</strain>
    </source>
</reference>
<dbReference type="InterPro" id="IPR027417">
    <property type="entry name" value="P-loop_NTPase"/>
</dbReference>
<proteinExistence type="predicted"/>
<dbReference type="SUPFAM" id="SSF52540">
    <property type="entry name" value="P-loop containing nucleoside triphosphate hydrolases"/>
    <property type="match status" value="1"/>
</dbReference>
<dbReference type="EMBL" id="CP018044">
    <property type="protein sequence ID" value="ATU20333.1"/>
    <property type="molecule type" value="Genomic_DNA"/>
</dbReference>
<accession>A0A2D3D5G7</accession>
<gene>
    <name evidence="3" type="ORF">BcFMB_04700</name>
</gene>
<sequence length="395" mass="44928">MDKYFYPIKQLDLDSTSPDTTPELRKFYDDFMEALSVTKTCEKYEAQESKNMEDNRFIPIRERIETAANRDHPQNLIFHGAPGTGKTFGVLKAVIKLVSDDEETVNSAQELSERLKEEQRKDSPRFRFVQFHPSYDYTDFVEGLRPNPTGDGFSLQAGTFMKFCADARAAQKKYGDEAPQYYFIIDEINRGDVSNIFGELFFLLDSGYRNVGIDTQYANMHDVSGDDGMTFASRYLDEGKFNIPSNVTIIGTMNDIDRSVDSFDFAMRRRFHFVPVTAEDSIKMRDDLEDAPSCGPAIDLMRAINNIISNQKKEVLDESYALGISYFADLAKTEPDQFEDVKEELWQNRIEPLLTEYLRGTNEELTDFKTVWAATSSTNAPQSDSNDNGEGNATA</sequence>
<evidence type="ECO:0000313" key="3">
    <source>
        <dbReference type="EMBL" id="ATU20333.1"/>
    </source>
</evidence>
<feature type="region of interest" description="Disordered" evidence="1">
    <location>
        <begin position="376"/>
        <end position="395"/>
    </location>
</feature>
<evidence type="ECO:0000313" key="4">
    <source>
        <dbReference type="Proteomes" id="UP000229907"/>
    </source>
</evidence>
<feature type="domain" description="ATPase dynein-related AAA" evidence="2">
    <location>
        <begin position="109"/>
        <end position="271"/>
    </location>
</feature>
<evidence type="ECO:0000259" key="2">
    <source>
        <dbReference type="Pfam" id="PF07728"/>
    </source>
</evidence>
<protein>
    <recommendedName>
        <fullName evidence="2">ATPase dynein-related AAA domain-containing protein</fullName>
    </recommendedName>
</protein>
<dbReference type="Pfam" id="PF07728">
    <property type="entry name" value="AAA_5"/>
    <property type="match status" value="1"/>
</dbReference>
<dbReference type="PANTHER" id="PTHR37291:SF1">
    <property type="entry name" value="TYPE IV METHYL-DIRECTED RESTRICTION ENZYME ECOKMCRB SUBUNIT"/>
    <property type="match status" value="1"/>
</dbReference>
<dbReference type="GO" id="GO:0016887">
    <property type="term" value="F:ATP hydrolysis activity"/>
    <property type="evidence" value="ECO:0007669"/>
    <property type="project" value="InterPro"/>
</dbReference>
<dbReference type="Gene3D" id="3.40.50.300">
    <property type="entry name" value="P-loop containing nucleotide triphosphate hydrolases"/>
    <property type="match status" value="1"/>
</dbReference>
<organism evidence="3 4">
    <name type="scientific">Bifidobacterium choerinum</name>
    <dbReference type="NCBI Taxonomy" id="35760"/>
    <lineage>
        <taxon>Bacteria</taxon>
        <taxon>Bacillati</taxon>
        <taxon>Actinomycetota</taxon>
        <taxon>Actinomycetes</taxon>
        <taxon>Bifidobacteriales</taxon>
        <taxon>Bifidobacteriaceae</taxon>
        <taxon>Bifidobacterium</taxon>
    </lineage>
</organism>